<keyword evidence="9" id="KW-1185">Reference proteome</keyword>
<organism evidence="8 9">
    <name type="scientific">Actinomycetospora aurantiaca</name>
    <dbReference type="NCBI Taxonomy" id="3129233"/>
    <lineage>
        <taxon>Bacteria</taxon>
        <taxon>Bacillati</taxon>
        <taxon>Actinomycetota</taxon>
        <taxon>Actinomycetes</taxon>
        <taxon>Pseudonocardiales</taxon>
        <taxon>Pseudonocardiaceae</taxon>
        <taxon>Actinomycetospora</taxon>
    </lineage>
</organism>
<evidence type="ECO:0000256" key="3">
    <source>
        <dbReference type="ARBA" id="ARBA00023082"/>
    </source>
</evidence>
<dbReference type="InterPro" id="IPR007627">
    <property type="entry name" value="RNA_pol_sigma70_r2"/>
</dbReference>
<feature type="domain" description="RNA polymerase sigma factor 70 region 4 type 2" evidence="7">
    <location>
        <begin position="151"/>
        <end position="201"/>
    </location>
</feature>
<evidence type="ECO:0000256" key="5">
    <source>
        <dbReference type="SAM" id="MobiDB-lite"/>
    </source>
</evidence>
<keyword evidence="3" id="KW-0731">Sigma factor</keyword>
<feature type="region of interest" description="Disordered" evidence="5">
    <location>
        <begin position="109"/>
        <end position="139"/>
    </location>
</feature>
<evidence type="ECO:0000256" key="1">
    <source>
        <dbReference type="ARBA" id="ARBA00010641"/>
    </source>
</evidence>
<dbReference type="NCBIfam" id="TIGR02937">
    <property type="entry name" value="sigma70-ECF"/>
    <property type="match status" value="1"/>
</dbReference>
<dbReference type="Gene3D" id="1.10.10.10">
    <property type="entry name" value="Winged helix-like DNA-binding domain superfamily/Winged helix DNA-binding domain"/>
    <property type="match status" value="1"/>
</dbReference>
<dbReference type="Pfam" id="PF08281">
    <property type="entry name" value="Sigma70_r4_2"/>
    <property type="match status" value="1"/>
</dbReference>
<dbReference type="InterPro" id="IPR036388">
    <property type="entry name" value="WH-like_DNA-bd_sf"/>
</dbReference>
<dbReference type="SUPFAM" id="SSF88946">
    <property type="entry name" value="Sigma2 domain of RNA polymerase sigma factors"/>
    <property type="match status" value="1"/>
</dbReference>
<sequence>MAEAPHSRSDATAERDELTDDAVADATLLQAVTDRSPGALDAFYDRFARRAYGLSRRICVDETLAEDVVQEVFLQVWRRPERFDPSRGSVATWFMTMVHHRAVDAVRRESTRRRHTVPAAEEGDEWNAQDASAAGPGADEAALDRVVAGHVRDALTQLPPDQRRALALAYFGGFTQREVASITEVPLGTVKSRMFTAVRTLRGLLDGRVDRGEGSA</sequence>
<evidence type="ECO:0000259" key="7">
    <source>
        <dbReference type="Pfam" id="PF08281"/>
    </source>
</evidence>
<evidence type="ECO:0000256" key="2">
    <source>
        <dbReference type="ARBA" id="ARBA00023015"/>
    </source>
</evidence>
<evidence type="ECO:0000313" key="8">
    <source>
        <dbReference type="EMBL" id="MEJ2870613.1"/>
    </source>
</evidence>
<dbReference type="EMBL" id="JBBEGN010000014">
    <property type="protein sequence ID" value="MEJ2870613.1"/>
    <property type="molecule type" value="Genomic_DNA"/>
</dbReference>
<keyword evidence="4" id="KW-0804">Transcription</keyword>
<dbReference type="InterPro" id="IPR014284">
    <property type="entry name" value="RNA_pol_sigma-70_dom"/>
</dbReference>
<reference evidence="8 9" key="1">
    <citation type="submission" date="2024-03" db="EMBL/GenBank/DDBJ databases">
        <title>Actinomycetospora sp. OC33-EN08, a novel actinomycete isolated from wild orchid (Aerides multiflora).</title>
        <authorList>
            <person name="Suriyachadkun C."/>
        </authorList>
    </citation>
    <scope>NUCLEOTIDE SEQUENCE [LARGE SCALE GENOMIC DNA]</scope>
    <source>
        <strain evidence="8 9">OC33-EN08</strain>
    </source>
</reference>
<name>A0ABU8MUJ4_9PSEU</name>
<keyword evidence="2" id="KW-0805">Transcription regulation</keyword>
<accession>A0ABU8MUJ4</accession>
<comment type="caution">
    <text evidence="8">The sequence shown here is derived from an EMBL/GenBank/DDBJ whole genome shotgun (WGS) entry which is preliminary data.</text>
</comment>
<proteinExistence type="inferred from homology"/>
<dbReference type="InterPro" id="IPR039425">
    <property type="entry name" value="RNA_pol_sigma-70-like"/>
</dbReference>
<dbReference type="PANTHER" id="PTHR43133">
    <property type="entry name" value="RNA POLYMERASE ECF-TYPE SIGMA FACTO"/>
    <property type="match status" value="1"/>
</dbReference>
<feature type="domain" description="RNA polymerase sigma-70 region 2" evidence="6">
    <location>
        <begin position="43"/>
        <end position="110"/>
    </location>
</feature>
<evidence type="ECO:0000259" key="6">
    <source>
        <dbReference type="Pfam" id="PF04542"/>
    </source>
</evidence>
<evidence type="ECO:0000313" key="9">
    <source>
        <dbReference type="Proteomes" id="UP001385809"/>
    </source>
</evidence>
<dbReference type="Gene3D" id="1.10.1740.10">
    <property type="match status" value="1"/>
</dbReference>
<evidence type="ECO:0000256" key="4">
    <source>
        <dbReference type="ARBA" id="ARBA00023163"/>
    </source>
</evidence>
<dbReference type="Pfam" id="PF04542">
    <property type="entry name" value="Sigma70_r2"/>
    <property type="match status" value="1"/>
</dbReference>
<gene>
    <name evidence="8" type="ORF">WCD74_22815</name>
</gene>
<dbReference type="RefSeq" id="WP_337697181.1">
    <property type="nucleotide sequence ID" value="NZ_JBBEGN010000014.1"/>
</dbReference>
<dbReference type="InterPro" id="IPR013324">
    <property type="entry name" value="RNA_pol_sigma_r3/r4-like"/>
</dbReference>
<dbReference type="Proteomes" id="UP001385809">
    <property type="component" value="Unassembled WGS sequence"/>
</dbReference>
<dbReference type="InterPro" id="IPR013325">
    <property type="entry name" value="RNA_pol_sigma_r2"/>
</dbReference>
<dbReference type="InterPro" id="IPR013249">
    <property type="entry name" value="RNA_pol_sigma70_r4_t2"/>
</dbReference>
<dbReference type="CDD" id="cd06171">
    <property type="entry name" value="Sigma70_r4"/>
    <property type="match status" value="1"/>
</dbReference>
<dbReference type="PANTHER" id="PTHR43133:SF62">
    <property type="entry name" value="RNA POLYMERASE SIGMA FACTOR SIGZ"/>
    <property type="match status" value="1"/>
</dbReference>
<dbReference type="SUPFAM" id="SSF88659">
    <property type="entry name" value="Sigma3 and sigma4 domains of RNA polymerase sigma factors"/>
    <property type="match status" value="1"/>
</dbReference>
<protein>
    <submittedName>
        <fullName evidence="8">Sigma-70 family RNA polymerase sigma factor</fullName>
    </submittedName>
</protein>
<comment type="similarity">
    <text evidence="1">Belongs to the sigma-70 factor family. ECF subfamily.</text>
</comment>
<feature type="compositionally biased region" description="Low complexity" evidence="5">
    <location>
        <begin position="130"/>
        <end position="139"/>
    </location>
</feature>